<gene>
    <name evidence="2" type="ORF">AK812_SmicGene15822</name>
</gene>
<evidence type="ECO:0000313" key="2">
    <source>
        <dbReference type="EMBL" id="OLQ01428.1"/>
    </source>
</evidence>
<feature type="chain" id="PRO_5013136243" evidence="1">
    <location>
        <begin position="31"/>
        <end position="92"/>
    </location>
</feature>
<dbReference type="AlphaFoldDB" id="A0A1Q9E1Y0"/>
<reference evidence="2 3" key="1">
    <citation type="submission" date="2016-02" db="EMBL/GenBank/DDBJ databases">
        <title>Genome analysis of coral dinoflagellate symbionts highlights evolutionary adaptations to a symbiotic lifestyle.</title>
        <authorList>
            <person name="Aranda M."/>
            <person name="Li Y."/>
            <person name="Liew Y.J."/>
            <person name="Baumgarten S."/>
            <person name="Simakov O."/>
            <person name="Wilson M."/>
            <person name="Piel J."/>
            <person name="Ashoor H."/>
            <person name="Bougouffa S."/>
            <person name="Bajic V.B."/>
            <person name="Ryu T."/>
            <person name="Ravasi T."/>
            <person name="Bayer T."/>
            <person name="Micklem G."/>
            <person name="Kim H."/>
            <person name="Bhak J."/>
            <person name="Lajeunesse T.C."/>
            <person name="Voolstra C.R."/>
        </authorList>
    </citation>
    <scope>NUCLEOTIDE SEQUENCE [LARGE SCALE GENOMIC DNA]</scope>
    <source>
        <strain evidence="2 3">CCMP2467</strain>
    </source>
</reference>
<organism evidence="2 3">
    <name type="scientific">Symbiodinium microadriaticum</name>
    <name type="common">Dinoflagellate</name>
    <name type="synonym">Zooxanthella microadriatica</name>
    <dbReference type="NCBI Taxonomy" id="2951"/>
    <lineage>
        <taxon>Eukaryota</taxon>
        <taxon>Sar</taxon>
        <taxon>Alveolata</taxon>
        <taxon>Dinophyceae</taxon>
        <taxon>Suessiales</taxon>
        <taxon>Symbiodiniaceae</taxon>
        <taxon>Symbiodinium</taxon>
    </lineage>
</organism>
<dbReference type="EMBL" id="LSRX01000292">
    <property type="protein sequence ID" value="OLQ01428.1"/>
    <property type="molecule type" value="Genomic_DNA"/>
</dbReference>
<keyword evidence="3" id="KW-1185">Reference proteome</keyword>
<evidence type="ECO:0000256" key="1">
    <source>
        <dbReference type="SAM" id="SignalP"/>
    </source>
</evidence>
<protein>
    <submittedName>
        <fullName evidence="2">Uncharacterized protein</fullName>
    </submittedName>
</protein>
<accession>A0A1Q9E1Y0</accession>
<name>A0A1Q9E1Y0_SYMMI</name>
<dbReference type="OrthoDB" id="193499at2759"/>
<comment type="caution">
    <text evidence="2">The sequence shown here is derived from an EMBL/GenBank/DDBJ whole genome shotgun (WGS) entry which is preliminary data.</text>
</comment>
<feature type="signal peptide" evidence="1">
    <location>
        <begin position="1"/>
        <end position="30"/>
    </location>
</feature>
<keyword evidence="1" id="KW-0732">Signal</keyword>
<evidence type="ECO:0000313" key="3">
    <source>
        <dbReference type="Proteomes" id="UP000186817"/>
    </source>
</evidence>
<sequence>MLAPFLLLHYSNDLIVLVFLVLKGYEVVKAVESLGATGGEPEENAVIVDCGTLDFEEGEQEKLKYRRTQGGVDLTVRNEMLERVRGATRQGL</sequence>
<proteinExistence type="predicted"/>
<dbReference type="Proteomes" id="UP000186817">
    <property type="component" value="Unassembled WGS sequence"/>
</dbReference>